<dbReference type="EMBL" id="JAEHHL010000001">
    <property type="protein sequence ID" value="MBK0398401.1"/>
    <property type="molecule type" value="Genomic_DNA"/>
</dbReference>
<dbReference type="SUPFAM" id="SSF51445">
    <property type="entry name" value="(Trans)glycosidases"/>
    <property type="match status" value="1"/>
</dbReference>
<evidence type="ECO:0000256" key="4">
    <source>
        <dbReference type="ARBA" id="ARBA00022801"/>
    </source>
</evidence>
<comment type="catalytic activity">
    <reaction evidence="1">
        <text>Hydrolysis of terminal non-reducing N-acetyl-D-hexosamine residues in N-acetyl-beta-D-hexosaminides.</text>
        <dbReference type="EC" id="3.2.1.52"/>
    </reaction>
</comment>
<evidence type="ECO:0000256" key="3">
    <source>
        <dbReference type="ARBA" id="ARBA00012663"/>
    </source>
</evidence>
<dbReference type="InterPro" id="IPR017853">
    <property type="entry name" value="GH"/>
</dbReference>
<reference evidence="7" key="1">
    <citation type="submission" date="2020-12" db="EMBL/GenBank/DDBJ databases">
        <title>Bacterial taxonomy.</title>
        <authorList>
            <person name="Pan X."/>
        </authorList>
    </citation>
    <scope>NUCLEOTIDE SEQUENCE</scope>
    <source>
        <strain evidence="7">M0105</strain>
    </source>
</reference>
<dbReference type="AlphaFoldDB" id="A0A8J7SCR2"/>
<dbReference type="InterPro" id="IPR050226">
    <property type="entry name" value="NagZ_Beta-hexosaminidase"/>
</dbReference>
<dbReference type="GO" id="GO:0009254">
    <property type="term" value="P:peptidoglycan turnover"/>
    <property type="evidence" value="ECO:0007669"/>
    <property type="project" value="TreeGrafter"/>
</dbReference>
<gene>
    <name evidence="7" type="ORF">H0I76_04300</name>
</gene>
<comment type="caution">
    <text evidence="7">The sequence shown here is derived from an EMBL/GenBank/DDBJ whole genome shotgun (WGS) entry which is preliminary data.</text>
</comment>
<dbReference type="GO" id="GO:0004563">
    <property type="term" value="F:beta-N-acetylhexosaminidase activity"/>
    <property type="evidence" value="ECO:0007669"/>
    <property type="project" value="UniProtKB-EC"/>
</dbReference>
<evidence type="ECO:0000313" key="7">
    <source>
        <dbReference type="EMBL" id="MBK0398401.1"/>
    </source>
</evidence>
<sequence>MAAARACIFGVGGLALTSRERDFLRAADPWGFILFSRNVDTPAQVAALVAELRDAVGRKAPVLIDQEGGRVARLRPPHWRGWRPVAEIFDGRDEAVAREALALRYRVIAAELAALGIDVDCMPLLDLPTQGSHDVIGARALGTEPARVAERARVVCDALKAGGVLPVIKHLPGHGRSTVDSHEGLPRVSTDFATLDATDFAAFRPLAGEALGMTAHIVYEAIDAERCATLSPDCISLIRQGIGFDGCLMTDDLSMHALTGPMGARAADAIAAGCDLILHCNGDMPEMEAIAEATPRLAGQALARAQAALDARATPDAFDVDAAYARYLSLTGEDVHA</sequence>
<evidence type="ECO:0000256" key="1">
    <source>
        <dbReference type="ARBA" id="ARBA00001231"/>
    </source>
</evidence>
<dbReference type="GO" id="GO:0005975">
    <property type="term" value="P:carbohydrate metabolic process"/>
    <property type="evidence" value="ECO:0007669"/>
    <property type="project" value="InterPro"/>
</dbReference>
<keyword evidence="5" id="KW-0326">Glycosidase</keyword>
<evidence type="ECO:0000313" key="8">
    <source>
        <dbReference type="Proteomes" id="UP000655420"/>
    </source>
</evidence>
<evidence type="ECO:0000256" key="2">
    <source>
        <dbReference type="ARBA" id="ARBA00005336"/>
    </source>
</evidence>
<dbReference type="InterPro" id="IPR036962">
    <property type="entry name" value="Glyco_hydro_3_N_sf"/>
</dbReference>
<name>A0A8J7SCR2_9RHOB</name>
<dbReference type="Proteomes" id="UP000655420">
    <property type="component" value="Unassembled WGS sequence"/>
</dbReference>
<dbReference type="EC" id="3.2.1.52" evidence="3"/>
<keyword evidence="8" id="KW-1185">Reference proteome</keyword>
<dbReference type="Gene3D" id="3.20.20.300">
    <property type="entry name" value="Glycoside hydrolase, family 3, N-terminal domain"/>
    <property type="match status" value="1"/>
</dbReference>
<proteinExistence type="inferred from homology"/>
<accession>A0A8J7SCR2</accession>
<protein>
    <recommendedName>
        <fullName evidence="3">beta-N-acetylhexosaminidase</fullName>
        <ecNumber evidence="3">3.2.1.52</ecNumber>
    </recommendedName>
</protein>
<dbReference type="Pfam" id="PF00933">
    <property type="entry name" value="Glyco_hydro_3"/>
    <property type="match status" value="1"/>
</dbReference>
<comment type="similarity">
    <text evidence="2">Belongs to the glycosyl hydrolase 3 family.</text>
</comment>
<evidence type="ECO:0000259" key="6">
    <source>
        <dbReference type="Pfam" id="PF00933"/>
    </source>
</evidence>
<evidence type="ECO:0000256" key="5">
    <source>
        <dbReference type="ARBA" id="ARBA00023295"/>
    </source>
</evidence>
<dbReference type="PANTHER" id="PTHR30480:SF13">
    <property type="entry name" value="BETA-HEXOSAMINIDASE"/>
    <property type="match status" value="1"/>
</dbReference>
<organism evidence="7 8">
    <name type="scientific">Thermohalobaculum xanthum</name>
    <dbReference type="NCBI Taxonomy" id="2753746"/>
    <lineage>
        <taxon>Bacteria</taxon>
        <taxon>Pseudomonadati</taxon>
        <taxon>Pseudomonadota</taxon>
        <taxon>Alphaproteobacteria</taxon>
        <taxon>Rhodobacterales</taxon>
        <taxon>Paracoccaceae</taxon>
        <taxon>Thermohalobaculum</taxon>
    </lineage>
</organism>
<dbReference type="InterPro" id="IPR001764">
    <property type="entry name" value="Glyco_hydro_3_N"/>
</dbReference>
<keyword evidence="4 7" id="KW-0378">Hydrolase</keyword>
<dbReference type="PANTHER" id="PTHR30480">
    <property type="entry name" value="BETA-HEXOSAMINIDASE-RELATED"/>
    <property type="match status" value="1"/>
</dbReference>
<feature type="domain" description="Glycoside hydrolase family 3 N-terminal" evidence="6">
    <location>
        <begin position="31"/>
        <end position="294"/>
    </location>
</feature>